<dbReference type="Pfam" id="PF13901">
    <property type="entry name" value="RH_dom"/>
    <property type="match status" value="1"/>
</dbReference>
<evidence type="ECO:0000259" key="6">
    <source>
        <dbReference type="SMART" id="SM01175"/>
    </source>
</evidence>
<sequence length="490" mass="56410">MLNCDQPARQNLTLSSGWSCFFRRHWSRSGSSINWPQLSSAPLIFTMNFSRNNLAKRRVTNENVPRYFLHHHSPDHYQNRPMSALRQHMSFSSVQHLMKSRTNQRNNSFDTTPKQMDDHLLRRGSRSTTVLNQPNETGENLMNTTSTVVQHTRGHDLVQATCSRLRLPCETCQHTVHGHHYLYCQHCPLVVHRKELCVTSIPRGCPSDDLGIKGWGEGRQTLKWMDAAEVKLEDVYLSANLALQSNKCYECRRILSKSAGHELEPESDVKGVDGTKEAHSNHQLPKSIGKAVVHKITKVHSHKQTGMKKNDSSHSLNAPTEIRVCHVTGRYYCDNCHWDDQWYIPGSIVLLNDTSKQPVCRSAYLRLRVLWDSAIIKIPKYWHEENEKASEVFAIRSKFSQLLPFTHICTTASAIKEYSELCEPAHLFGNPQYLRMCDVIDVLNDTMAPRLQEHLDKWMAHVKSCEKCLEAKNYFGDRNRRGSNIIWLDE</sequence>
<dbReference type="PANTHER" id="PTHR12326">
    <property type="entry name" value="PLECKSTRIN HOMOLOGY DOMAIN CONTAINING PROTEIN"/>
    <property type="match status" value="1"/>
</dbReference>
<feature type="compositionally biased region" description="Basic and acidic residues" evidence="5">
    <location>
        <begin position="265"/>
        <end position="280"/>
    </location>
</feature>
<feature type="domain" description="Rubicon Homology" evidence="6">
    <location>
        <begin position="323"/>
        <end position="481"/>
    </location>
</feature>
<dbReference type="STRING" id="6198.A0A075AFN0"/>
<dbReference type="AlphaFoldDB" id="A0A075AFN0"/>
<keyword evidence="1" id="KW-0479">Metal-binding</keyword>
<dbReference type="OrthoDB" id="1918044at2759"/>
<evidence type="ECO:0000313" key="7">
    <source>
        <dbReference type="EMBL" id="KER27939.1"/>
    </source>
</evidence>
<evidence type="ECO:0000256" key="1">
    <source>
        <dbReference type="ARBA" id="ARBA00022723"/>
    </source>
</evidence>
<dbReference type="EMBL" id="KL596711">
    <property type="protein sequence ID" value="KER27939.1"/>
    <property type="molecule type" value="Genomic_DNA"/>
</dbReference>
<dbReference type="GeneID" id="20319321"/>
<name>A0A075AFN0_OPIVI</name>
<dbReference type="PANTHER" id="PTHR12326:SF3">
    <property type="entry name" value="DIFFERENTIALLY EXPRESSED IN FDCP 8 HOMOLOG"/>
    <property type="match status" value="1"/>
</dbReference>
<evidence type="ECO:0000256" key="5">
    <source>
        <dbReference type="SAM" id="MobiDB-lite"/>
    </source>
</evidence>
<reference evidence="7 8" key="1">
    <citation type="submission" date="2013-11" db="EMBL/GenBank/DDBJ databases">
        <title>Opisthorchis viverrini - life in the bile duct.</title>
        <authorList>
            <person name="Young N.D."/>
            <person name="Nagarajan N."/>
            <person name="Lin S.J."/>
            <person name="Korhonen P.K."/>
            <person name="Jex A.R."/>
            <person name="Hall R.S."/>
            <person name="Safavi-Hemami H."/>
            <person name="Kaewkong W."/>
            <person name="Bertrand D."/>
            <person name="Gao S."/>
            <person name="Seet Q."/>
            <person name="Wongkham S."/>
            <person name="Teh B.T."/>
            <person name="Wongkham C."/>
            <person name="Intapan P.M."/>
            <person name="Maleewong W."/>
            <person name="Yang X."/>
            <person name="Hu M."/>
            <person name="Wang Z."/>
            <person name="Hofmann A."/>
            <person name="Sternberg P.W."/>
            <person name="Tan P."/>
            <person name="Wang J."/>
            <person name="Gasser R.B."/>
        </authorList>
    </citation>
    <scope>NUCLEOTIDE SEQUENCE [LARGE SCALE GENOMIC DNA]</scope>
</reference>
<keyword evidence="3" id="KW-0863">Zinc-finger</keyword>
<evidence type="ECO:0000256" key="4">
    <source>
        <dbReference type="ARBA" id="ARBA00022833"/>
    </source>
</evidence>
<evidence type="ECO:0000256" key="3">
    <source>
        <dbReference type="ARBA" id="ARBA00022771"/>
    </source>
</evidence>
<dbReference type="GO" id="GO:0008270">
    <property type="term" value="F:zinc ion binding"/>
    <property type="evidence" value="ECO:0007669"/>
    <property type="project" value="UniProtKB-KW"/>
</dbReference>
<dbReference type="RefSeq" id="XP_009168327.1">
    <property type="nucleotide sequence ID" value="XM_009170063.1"/>
</dbReference>
<accession>A0A075AFN0</accession>
<dbReference type="InterPro" id="IPR025258">
    <property type="entry name" value="RH_dom"/>
</dbReference>
<feature type="region of interest" description="Disordered" evidence="5">
    <location>
        <begin position="265"/>
        <end position="284"/>
    </location>
</feature>
<keyword evidence="4" id="KW-0862">Zinc</keyword>
<dbReference type="InterPro" id="IPR051366">
    <property type="entry name" value="DEF8"/>
</dbReference>
<dbReference type="CTD" id="20319321"/>
<organism evidence="7 8">
    <name type="scientific">Opisthorchis viverrini</name>
    <name type="common">Southeast Asian liver fluke</name>
    <dbReference type="NCBI Taxonomy" id="6198"/>
    <lineage>
        <taxon>Eukaryota</taxon>
        <taxon>Metazoa</taxon>
        <taxon>Spiralia</taxon>
        <taxon>Lophotrochozoa</taxon>
        <taxon>Platyhelminthes</taxon>
        <taxon>Trematoda</taxon>
        <taxon>Digenea</taxon>
        <taxon>Opisthorchiida</taxon>
        <taxon>Opisthorchiata</taxon>
        <taxon>Opisthorchiidae</taxon>
        <taxon>Opisthorchis</taxon>
    </lineage>
</organism>
<dbReference type="Proteomes" id="UP000054324">
    <property type="component" value="Unassembled WGS sequence"/>
</dbReference>
<keyword evidence="2" id="KW-0677">Repeat</keyword>
<evidence type="ECO:0000256" key="2">
    <source>
        <dbReference type="ARBA" id="ARBA00022737"/>
    </source>
</evidence>
<gene>
    <name evidence="7" type="ORF">T265_05139</name>
</gene>
<proteinExistence type="predicted"/>
<dbReference type="SMART" id="SM01175">
    <property type="entry name" value="DUF4206"/>
    <property type="match status" value="1"/>
</dbReference>
<protein>
    <recommendedName>
        <fullName evidence="6">Rubicon Homology domain-containing protein</fullName>
    </recommendedName>
</protein>
<dbReference type="KEGG" id="ovi:T265_05139"/>
<keyword evidence="8" id="KW-1185">Reference proteome</keyword>
<evidence type="ECO:0000313" key="8">
    <source>
        <dbReference type="Proteomes" id="UP000054324"/>
    </source>
</evidence>